<evidence type="ECO:0000313" key="1">
    <source>
        <dbReference type="EMBL" id="QDU05516.1"/>
    </source>
</evidence>
<dbReference type="Proteomes" id="UP000320722">
    <property type="component" value="Chromosome"/>
</dbReference>
<proteinExistence type="predicted"/>
<organism evidence="1 2">
    <name type="scientific">Gimesia chilikensis</name>
    <dbReference type="NCBI Taxonomy" id="2605989"/>
    <lineage>
        <taxon>Bacteria</taxon>
        <taxon>Pseudomonadati</taxon>
        <taxon>Planctomycetota</taxon>
        <taxon>Planctomycetia</taxon>
        <taxon>Planctomycetales</taxon>
        <taxon>Planctomycetaceae</taxon>
        <taxon>Gimesia</taxon>
    </lineage>
</organism>
<accession>A0A517WJS6</accession>
<protein>
    <submittedName>
        <fullName evidence="1">Uncharacterized protein</fullName>
    </submittedName>
</protein>
<name>A0A517WJS6_9PLAN</name>
<reference evidence="1 2" key="1">
    <citation type="submission" date="2019-02" db="EMBL/GenBank/DDBJ databases">
        <title>Deep-cultivation of Planctomycetes and their phenomic and genomic characterization uncovers novel biology.</title>
        <authorList>
            <person name="Wiegand S."/>
            <person name="Jogler M."/>
            <person name="Boedeker C."/>
            <person name="Pinto D."/>
            <person name="Vollmers J."/>
            <person name="Rivas-Marin E."/>
            <person name="Kohn T."/>
            <person name="Peeters S.H."/>
            <person name="Heuer A."/>
            <person name="Rast P."/>
            <person name="Oberbeckmann S."/>
            <person name="Bunk B."/>
            <person name="Jeske O."/>
            <person name="Meyerdierks A."/>
            <person name="Storesund J.E."/>
            <person name="Kallscheuer N."/>
            <person name="Luecker S."/>
            <person name="Lage O.M."/>
            <person name="Pohl T."/>
            <person name="Merkel B.J."/>
            <person name="Hornburger P."/>
            <person name="Mueller R.-W."/>
            <person name="Bruemmer F."/>
            <person name="Labrenz M."/>
            <person name="Spormann A.M."/>
            <person name="Op den Camp H."/>
            <person name="Overmann J."/>
            <person name="Amann R."/>
            <person name="Jetten M.S.M."/>
            <person name="Mascher T."/>
            <person name="Medema M.H."/>
            <person name="Devos D.P."/>
            <person name="Kaster A.-K."/>
            <person name="Ovreas L."/>
            <person name="Rohde M."/>
            <person name="Galperin M.Y."/>
            <person name="Jogler C."/>
        </authorList>
    </citation>
    <scope>NUCLEOTIDE SEQUENCE [LARGE SCALE GENOMIC DNA]</scope>
    <source>
        <strain evidence="1 2">V6</strain>
    </source>
</reference>
<evidence type="ECO:0000313" key="2">
    <source>
        <dbReference type="Proteomes" id="UP000320722"/>
    </source>
</evidence>
<dbReference type="EMBL" id="CP036347">
    <property type="protein sequence ID" value="QDU05516.1"/>
    <property type="molecule type" value="Genomic_DNA"/>
</dbReference>
<sequence>MASELKALCDHLVLFAANNTQDKAAGVQAARDGRKAGFT</sequence>
<gene>
    <name evidence="1" type="ORF">V6x_52540</name>
</gene>
<dbReference type="AlphaFoldDB" id="A0A517WJS6"/>